<keyword evidence="3" id="KW-1185">Reference proteome</keyword>
<evidence type="ECO:0000313" key="3">
    <source>
        <dbReference type="Proteomes" id="UP000179807"/>
    </source>
</evidence>
<dbReference type="VEuPathDB" id="TrichDB:TRFO_35762"/>
<keyword evidence="1" id="KW-0812">Transmembrane</keyword>
<dbReference type="Proteomes" id="UP000179807">
    <property type="component" value="Unassembled WGS sequence"/>
</dbReference>
<name>A0A1J4JK41_9EUKA</name>
<comment type="caution">
    <text evidence="2">The sequence shown here is derived from an EMBL/GenBank/DDBJ whole genome shotgun (WGS) entry which is preliminary data.</text>
</comment>
<dbReference type="AlphaFoldDB" id="A0A1J4JK41"/>
<gene>
    <name evidence="2" type="ORF">TRFO_35762</name>
</gene>
<organism evidence="2 3">
    <name type="scientific">Tritrichomonas foetus</name>
    <dbReference type="NCBI Taxonomy" id="1144522"/>
    <lineage>
        <taxon>Eukaryota</taxon>
        <taxon>Metamonada</taxon>
        <taxon>Parabasalia</taxon>
        <taxon>Tritrichomonadida</taxon>
        <taxon>Tritrichomonadidae</taxon>
        <taxon>Tritrichomonas</taxon>
    </lineage>
</organism>
<dbReference type="EMBL" id="MLAK01001085">
    <property type="protein sequence ID" value="OHS97925.1"/>
    <property type="molecule type" value="Genomic_DNA"/>
</dbReference>
<accession>A0A1J4JK41</accession>
<proteinExistence type="predicted"/>
<dbReference type="SUPFAM" id="SSF49785">
    <property type="entry name" value="Galactose-binding domain-like"/>
    <property type="match status" value="1"/>
</dbReference>
<keyword evidence="1" id="KW-1133">Transmembrane helix</keyword>
<feature type="transmembrane region" description="Helical" evidence="1">
    <location>
        <begin position="5"/>
        <end position="22"/>
    </location>
</feature>
<keyword evidence="1" id="KW-0472">Membrane</keyword>
<sequence>MFGFLHCYMVIYSIIFGCLFLMKTQQTFNSSSNMGNNIFFTLDVNQIKNIPFDKYEKNFSFFVNGEEFKVNRIIADLLSPKIRQYHMVDESINSFSIEIDGIGDKKEIMNNFSKLLSFFDYSSKEITQKELSFFISLFDKLENNQVLEMFPINQEKLIGKTIFRIIEAKAKKLKNINFSYFQNEIDFLATHFYIPSVLQTILEKIQLDNELFCLYFIKLILSNENLRIQNEDSLFDFIMNIYQKLDKNKSAFELFEFLEFSNLKVKKIQSFLEILNIDSLTNELWLSLSKRLLLEVKKLEVNNERYHHNRKIYNYAGVGDELKGIFYNLTAEHGGNLEEKGVIGVTASSISSEQLPKYSLDFESDHYYRSKNEPNSWIYYDFKEKEITLLHYSIRSLQLFGPFNNQPKNWVLEGSINLNNWDILDKQNNNMILNGKGRIFSTKIA</sequence>
<dbReference type="InterPro" id="IPR008979">
    <property type="entry name" value="Galactose-bd-like_sf"/>
</dbReference>
<dbReference type="GeneID" id="94845146"/>
<dbReference type="Gene3D" id="2.60.120.260">
    <property type="entry name" value="Galactose-binding domain-like"/>
    <property type="match status" value="1"/>
</dbReference>
<evidence type="ECO:0000256" key="1">
    <source>
        <dbReference type="SAM" id="Phobius"/>
    </source>
</evidence>
<evidence type="ECO:0008006" key="4">
    <source>
        <dbReference type="Google" id="ProtNLM"/>
    </source>
</evidence>
<protein>
    <recommendedName>
        <fullName evidence="4">F5/8 type C domain-containing protein</fullName>
    </recommendedName>
</protein>
<reference evidence="2" key="1">
    <citation type="submission" date="2016-10" db="EMBL/GenBank/DDBJ databases">
        <authorList>
            <person name="Benchimol M."/>
            <person name="Almeida L.G."/>
            <person name="Vasconcelos A.T."/>
            <person name="Perreira-Neves A."/>
            <person name="Rosa I.A."/>
            <person name="Tasca T."/>
            <person name="Bogo M.R."/>
            <person name="de Souza W."/>
        </authorList>
    </citation>
    <scope>NUCLEOTIDE SEQUENCE [LARGE SCALE GENOMIC DNA]</scope>
    <source>
        <strain evidence="2">K</strain>
    </source>
</reference>
<dbReference type="RefSeq" id="XP_068351062.1">
    <property type="nucleotide sequence ID" value="XM_068510442.1"/>
</dbReference>
<evidence type="ECO:0000313" key="2">
    <source>
        <dbReference type="EMBL" id="OHS97925.1"/>
    </source>
</evidence>